<keyword evidence="3" id="KW-1185">Reference proteome</keyword>
<protein>
    <submittedName>
        <fullName evidence="2">Uncharacterized protein</fullName>
    </submittedName>
</protein>
<keyword evidence="1" id="KW-0812">Transmembrane</keyword>
<comment type="caution">
    <text evidence="2">The sequence shown here is derived from an EMBL/GenBank/DDBJ whole genome shotgun (WGS) entry which is preliminary data.</text>
</comment>
<accession>C5RBA8</accession>
<keyword evidence="1" id="KW-1133">Transmembrane helix</keyword>
<dbReference type="HOGENOM" id="CLU_3190616_0_0_9"/>
<dbReference type="AlphaFoldDB" id="C5RBA8"/>
<organism evidence="2 3">
    <name type="scientific">Weissella paramesenteroides ATCC 33313</name>
    <dbReference type="NCBI Taxonomy" id="585506"/>
    <lineage>
        <taxon>Bacteria</taxon>
        <taxon>Bacillati</taxon>
        <taxon>Bacillota</taxon>
        <taxon>Bacilli</taxon>
        <taxon>Lactobacillales</taxon>
        <taxon>Lactobacillaceae</taxon>
        <taxon>Weissella</taxon>
    </lineage>
</organism>
<dbReference type="EMBL" id="ACKU01000015">
    <property type="protein sequence ID" value="EER74536.1"/>
    <property type="molecule type" value="Genomic_DNA"/>
</dbReference>
<reference evidence="2 3" key="1">
    <citation type="submission" date="2009-04" db="EMBL/GenBank/DDBJ databases">
        <authorList>
            <person name="Qin X."/>
            <person name="Bachman B."/>
            <person name="Battles P."/>
            <person name="Bell A."/>
            <person name="Bess C."/>
            <person name="Bickham C."/>
            <person name="Chaboub L."/>
            <person name="Chen D."/>
            <person name="Coyle M."/>
            <person name="Deiros D.R."/>
            <person name="Dinh H."/>
            <person name="Forbes L."/>
            <person name="Fowler G."/>
            <person name="Francisco L."/>
            <person name="Fu Q."/>
            <person name="Gubbala S."/>
            <person name="Hale W."/>
            <person name="Han Y."/>
            <person name="Hemphill L."/>
            <person name="Highlander S.K."/>
            <person name="Hirani K."/>
            <person name="Hogues M."/>
            <person name="Jackson L."/>
            <person name="Jakkamsetti A."/>
            <person name="Javaid M."/>
            <person name="Jiang H."/>
            <person name="Korchina V."/>
            <person name="Kovar C."/>
            <person name="Lara F."/>
            <person name="Lee S."/>
            <person name="Mata R."/>
            <person name="Mathew T."/>
            <person name="Moen C."/>
            <person name="Morales K."/>
            <person name="Munidasa M."/>
            <person name="Nazareth L."/>
            <person name="Ngo R."/>
            <person name="Nguyen L."/>
            <person name="Okwuonu G."/>
            <person name="Ongeri F."/>
            <person name="Patil S."/>
            <person name="Petrosino J."/>
            <person name="Pham C."/>
            <person name="Pham P."/>
            <person name="Pu L.-L."/>
            <person name="Puazo M."/>
            <person name="Raj R."/>
            <person name="Reid J."/>
            <person name="Rouhana J."/>
            <person name="Saada N."/>
            <person name="Shang Y."/>
            <person name="Simmons D."/>
            <person name="Thornton R."/>
            <person name="Warren J."/>
            <person name="Weissenberger G."/>
            <person name="Zhang J."/>
            <person name="Zhang L."/>
            <person name="Zhou C."/>
            <person name="Zhu D."/>
            <person name="Muzny D."/>
            <person name="Worley K."/>
            <person name="Gibbs R."/>
        </authorList>
    </citation>
    <scope>NUCLEOTIDE SEQUENCE [LARGE SCALE GENOMIC DNA]</scope>
    <source>
        <strain evidence="2 3">ATCC 33313</strain>
    </source>
</reference>
<evidence type="ECO:0000256" key="1">
    <source>
        <dbReference type="SAM" id="Phobius"/>
    </source>
</evidence>
<proteinExistence type="predicted"/>
<name>C5RBA8_WEIPA</name>
<dbReference type="STRING" id="585506.HMPREF0877_1254"/>
<evidence type="ECO:0000313" key="3">
    <source>
        <dbReference type="Proteomes" id="UP000004528"/>
    </source>
</evidence>
<feature type="transmembrane region" description="Helical" evidence="1">
    <location>
        <begin position="6"/>
        <end position="28"/>
    </location>
</feature>
<gene>
    <name evidence="2" type="ORF">HMPREF0877_1254</name>
</gene>
<evidence type="ECO:0000313" key="2">
    <source>
        <dbReference type="EMBL" id="EER74536.1"/>
    </source>
</evidence>
<keyword evidence="1" id="KW-0472">Membrane</keyword>
<dbReference type="Proteomes" id="UP000004528">
    <property type="component" value="Unassembled WGS sequence"/>
</dbReference>
<sequence>MSLLLNVFIISLCIIIVSLFIVAIVLSISTTIQILRESSFHGNLPY</sequence>